<accession>A0A9D3RJD7</accession>
<evidence type="ECO:0000256" key="1">
    <source>
        <dbReference type="SAM" id="MobiDB-lite"/>
    </source>
</evidence>
<feature type="domain" description="Peptidase C76" evidence="2">
    <location>
        <begin position="119"/>
        <end position="197"/>
    </location>
</feature>
<sequence length="197" mass="21983">MSCLKFHLAVAFKVTIKMPRTKAFRRSQAMKRRRMEQGVTPLLPAAWTEKPDLPDNDSMTDSDPTLNHPNDHPNDHPMNHITNITNIKTSSKSVKNHSKNSANVKMSVMPCPTFPQNSVVQGSFHQGDPRFGENSNRQCAANSLMAILKGKLKNVLTWTTEDLDDVLLCGDDLYSGMRRDGRICDPTGCGFISVNEL</sequence>
<evidence type="ECO:0000259" key="2">
    <source>
        <dbReference type="PROSITE" id="PS51521"/>
    </source>
</evidence>
<name>A0A9D3RJD7_ANGAN</name>
<dbReference type="PROSITE" id="PS51521">
    <property type="entry name" value="HTUSP"/>
    <property type="match status" value="1"/>
</dbReference>
<reference evidence="3" key="1">
    <citation type="submission" date="2021-01" db="EMBL/GenBank/DDBJ databases">
        <title>A chromosome-scale assembly of European eel, Anguilla anguilla.</title>
        <authorList>
            <person name="Henkel C."/>
            <person name="Jong-Raadsen S.A."/>
            <person name="Dufour S."/>
            <person name="Weltzien F.-A."/>
            <person name="Palstra A.P."/>
            <person name="Pelster B."/>
            <person name="Spaink H.P."/>
            <person name="Van Den Thillart G.E."/>
            <person name="Jansen H."/>
            <person name="Zahm M."/>
            <person name="Klopp C."/>
            <person name="Cedric C."/>
            <person name="Louis A."/>
            <person name="Berthelot C."/>
            <person name="Parey E."/>
            <person name="Roest Crollius H."/>
            <person name="Montfort J."/>
            <person name="Robinson-Rechavi M."/>
            <person name="Bucao C."/>
            <person name="Bouchez O."/>
            <person name="Gislard M."/>
            <person name="Lluch J."/>
            <person name="Milhes M."/>
            <person name="Lampietro C."/>
            <person name="Lopez Roques C."/>
            <person name="Donnadieu C."/>
            <person name="Braasch I."/>
            <person name="Desvignes T."/>
            <person name="Postlethwait J."/>
            <person name="Bobe J."/>
            <person name="Guiguen Y."/>
            <person name="Dirks R."/>
        </authorList>
    </citation>
    <scope>NUCLEOTIDE SEQUENCE</scope>
    <source>
        <strain evidence="3">Tag_6206</strain>
        <tissue evidence="3">Liver</tissue>
    </source>
</reference>
<dbReference type="Gene3D" id="3.90.70.120">
    <property type="match status" value="1"/>
</dbReference>
<comment type="caution">
    <text evidence="3">The sequence shown here is derived from an EMBL/GenBank/DDBJ whole genome shotgun (WGS) entry which is preliminary data.</text>
</comment>
<dbReference type="InterPro" id="IPR038765">
    <property type="entry name" value="Papain-like_cys_pep_sf"/>
</dbReference>
<dbReference type="AlphaFoldDB" id="A0A9D3RJD7"/>
<feature type="non-terminal residue" evidence="3">
    <location>
        <position position="1"/>
    </location>
</feature>
<feature type="compositionally biased region" description="Basic and acidic residues" evidence="1">
    <location>
        <begin position="69"/>
        <end position="78"/>
    </location>
</feature>
<dbReference type="Proteomes" id="UP001044222">
    <property type="component" value="Unassembled WGS sequence"/>
</dbReference>
<dbReference type="SUPFAM" id="SSF54001">
    <property type="entry name" value="Cysteine proteinases"/>
    <property type="match status" value="1"/>
</dbReference>
<dbReference type="InterPro" id="IPR006928">
    <property type="entry name" value="Herpes_teg_USP"/>
</dbReference>
<gene>
    <name evidence="3" type="ORF">ANANG_G00319420</name>
</gene>
<protein>
    <recommendedName>
        <fullName evidence="2">Peptidase C76 domain-containing protein</fullName>
    </recommendedName>
</protein>
<organism evidence="3 4">
    <name type="scientific">Anguilla anguilla</name>
    <name type="common">European freshwater eel</name>
    <name type="synonym">Muraena anguilla</name>
    <dbReference type="NCBI Taxonomy" id="7936"/>
    <lineage>
        <taxon>Eukaryota</taxon>
        <taxon>Metazoa</taxon>
        <taxon>Chordata</taxon>
        <taxon>Craniata</taxon>
        <taxon>Vertebrata</taxon>
        <taxon>Euteleostomi</taxon>
        <taxon>Actinopterygii</taxon>
        <taxon>Neopterygii</taxon>
        <taxon>Teleostei</taxon>
        <taxon>Anguilliformes</taxon>
        <taxon>Anguillidae</taxon>
        <taxon>Anguilla</taxon>
    </lineage>
</organism>
<keyword evidence="4" id="KW-1185">Reference proteome</keyword>
<feature type="region of interest" description="Disordered" evidence="1">
    <location>
        <begin position="45"/>
        <end position="82"/>
    </location>
</feature>
<evidence type="ECO:0000313" key="4">
    <source>
        <dbReference type="Proteomes" id="UP001044222"/>
    </source>
</evidence>
<evidence type="ECO:0000313" key="3">
    <source>
        <dbReference type="EMBL" id="KAG5830007.1"/>
    </source>
</evidence>
<dbReference type="EMBL" id="JAFIRN010000643">
    <property type="protein sequence ID" value="KAG5830007.1"/>
    <property type="molecule type" value="Genomic_DNA"/>
</dbReference>
<proteinExistence type="predicted"/>